<comment type="caution">
    <text evidence="3">The sequence shown here is derived from an EMBL/GenBank/DDBJ whole genome shotgun (WGS) entry which is preliminary data.</text>
</comment>
<evidence type="ECO:0000313" key="3">
    <source>
        <dbReference type="EMBL" id="HIU10070.1"/>
    </source>
</evidence>
<gene>
    <name evidence="3" type="ORF">IAB00_02295</name>
</gene>
<feature type="domain" description="HTH cro/C1-type" evidence="2">
    <location>
        <begin position="9"/>
        <end position="63"/>
    </location>
</feature>
<protein>
    <submittedName>
        <fullName evidence="3">Helix-turn-helix transcriptional regulator</fullName>
    </submittedName>
</protein>
<dbReference type="InterPro" id="IPR001387">
    <property type="entry name" value="Cro/C1-type_HTH"/>
</dbReference>
<dbReference type="InterPro" id="IPR010982">
    <property type="entry name" value="Lambda_DNA-bd_dom_sf"/>
</dbReference>
<evidence type="ECO:0000256" key="1">
    <source>
        <dbReference type="ARBA" id="ARBA00023125"/>
    </source>
</evidence>
<organism evidence="3 4">
    <name type="scientific">Candidatus Avidehalobacter gallistercoris</name>
    <dbReference type="NCBI Taxonomy" id="2840694"/>
    <lineage>
        <taxon>Bacteria</taxon>
        <taxon>Bacillati</taxon>
        <taxon>Bacillota</taxon>
        <taxon>Clostridia</taxon>
        <taxon>Eubacteriales</taxon>
        <taxon>Peptococcaceae</taxon>
        <taxon>Peptococcaceae incertae sedis</taxon>
        <taxon>Candidatus Avidehalobacter</taxon>
    </lineage>
</organism>
<dbReference type="EMBL" id="DVMH01000015">
    <property type="protein sequence ID" value="HIU10070.1"/>
    <property type="molecule type" value="Genomic_DNA"/>
</dbReference>
<dbReference type="AlphaFoldDB" id="A0A9D1HJW4"/>
<dbReference type="CDD" id="cd00093">
    <property type="entry name" value="HTH_XRE"/>
    <property type="match status" value="1"/>
</dbReference>
<dbReference type="Gene3D" id="1.10.260.40">
    <property type="entry name" value="lambda repressor-like DNA-binding domains"/>
    <property type="match status" value="1"/>
</dbReference>
<dbReference type="GO" id="GO:0003700">
    <property type="term" value="F:DNA-binding transcription factor activity"/>
    <property type="evidence" value="ECO:0007669"/>
    <property type="project" value="TreeGrafter"/>
</dbReference>
<dbReference type="PROSITE" id="PS50943">
    <property type="entry name" value="HTH_CROC1"/>
    <property type="match status" value="1"/>
</dbReference>
<dbReference type="Proteomes" id="UP000824124">
    <property type="component" value="Unassembled WGS sequence"/>
</dbReference>
<name>A0A9D1HJW4_9FIRM</name>
<dbReference type="GO" id="GO:0003677">
    <property type="term" value="F:DNA binding"/>
    <property type="evidence" value="ECO:0007669"/>
    <property type="project" value="UniProtKB-KW"/>
</dbReference>
<dbReference type="PANTHER" id="PTHR46797:SF1">
    <property type="entry name" value="METHYLPHOSPHONATE SYNTHASE"/>
    <property type="match status" value="1"/>
</dbReference>
<evidence type="ECO:0000259" key="2">
    <source>
        <dbReference type="PROSITE" id="PS50943"/>
    </source>
</evidence>
<sequence>MENSFGKYLVHLREQKSISQRKLAELAGVTNSTISRLEADLVTPDLKTLEKLANALKIDKALLLTKCGYSEIPEEFVIIARKTGELSEEKRAEAYKIFNDTIDRFLLDDDDDEED</sequence>
<dbReference type="SUPFAM" id="SSF47413">
    <property type="entry name" value="lambda repressor-like DNA-binding domains"/>
    <property type="match status" value="1"/>
</dbReference>
<dbReference type="SMART" id="SM00530">
    <property type="entry name" value="HTH_XRE"/>
    <property type="match status" value="1"/>
</dbReference>
<accession>A0A9D1HJW4</accession>
<proteinExistence type="predicted"/>
<evidence type="ECO:0000313" key="4">
    <source>
        <dbReference type="Proteomes" id="UP000824124"/>
    </source>
</evidence>
<reference evidence="3" key="1">
    <citation type="submission" date="2020-10" db="EMBL/GenBank/DDBJ databases">
        <authorList>
            <person name="Gilroy R."/>
        </authorList>
    </citation>
    <scope>NUCLEOTIDE SEQUENCE</scope>
    <source>
        <strain evidence="3">2830</strain>
    </source>
</reference>
<dbReference type="InterPro" id="IPR050807">
    <property type="entry name" value="TransReg_Diox_bact_type"/>
</dbReference>
<dbReference type="PANTHER" id="PTHR46797">
    <property type="entry name" value="HTH-TYPE TRANSCRIPTIONAL REGULATOR"/>
    <property type="match status" value="1"/>
</dbReference>
<dbReference type="Pfam" id="PF01381">
    <property type="entry name" value="HTH_3"/>
    <property type="match status" value="1"/>
</dbReference>
<keyword evidence="1" id="KW-0238">DNA-binding</keyword>
<reference evidence="3" key="2">
    <citation type="journal article" date="2021" name="PeerJ">
        <title>Extensive microbial diversity within the chicken gut microbiome revealed by metagenomics and culture.</title>
        <authorList>
            <person name="Gilroy R."/>
            <person name="Ravi A."/>
            <person name="Getino M."/>
            <person name="Pursley I."/>
            <person name="Horton D.L."/>
            <person name="Alikhan N.F."/>
            <person name="Baker D."/>
            <person name="Gharbi K."/>
            <person name="Hall N."/>
            <person name="Watson M."/>
            <person name="Adriaenssens E.M."/>
            <person name="Foster-Nyarko E."/>
            <person name="Jarju S."/>
            <person name="Secka A."/>
            <person name="Antonio M."/>
            <person name="Oren A."/>
            <person name="Chaudhuri R.R."/>
            <person name="La Ragione R."/>
            <person name="Hildebrand F."/>
            <person name="Pallen M.J."/>
        </authorList>
    </citation>
    <scope>NUCLEOTIDE SEQUENCE</scope>
    <source>
        <strain evidence="3">2830</strain>
    </source>
</reference>
<dbReference type="GO" id="GO:0005829">
    <property type="term" value="C:cytosol"/>
    <property type="evidence" value="ECO:0007669"/>
    <property type="project" value="TreeGrafter"/>
</dbReference>